<dbReference type="EMBL" id="JAWIIJ010000003">
    <property type="protein sequence ID" value="MDV2078312.1"/>
    <property type="molecule type" value="Genomic_DNA"/>
</dbReference>
<keyword evidence="7" id="KW-1185">Reference proteome</keyword>
<comment type="caution">
    <text evidence="6">The sequence shown here is derived from an EMBL/GenBank/DDBJ whole genome shotgun (WGS) entry which is preliminary data.</text>
</comment>
<feature type="transmembrane region" description="Helical" evidence="3">
    <location>
        <begin position="335"/>
        <end position="358"/>
    </location>
</feature>
<feature type="transmembrane region" description="Helical" evidence="3">
    <location>
        <begin position="364"/>
        <end position="384"/>
    </location>
</feature>
<feature type="transmembrane region" description="Helical" evidence="3">
    <location>
        <begin position="184"/>
        <end position="206"/>
    </location>
</feature>
<evidence type="ECO:0000256" key="4">
    <source>
        <dbReference type="SAM" id="SignalP"/>
    </source>
</evidence>
<dbReference type="Pfam" id="PF00990">
    <property type="entry name" value="GGDEF"/>
    <property type="match status" value="1"/>
</dbReference>
<evidence type="ECO:0000259" key="5">
    <source>
        <dbReference type="PROSITE" id="PS50887"/>
    </source>
</evidence>
<protein>
    <recommendedName>
        <fullName evidence="1">diguanylate cyclase</fullName>
        <ecNumber evidence="1">2.7.7.65</ecNumber>
    </recommendedName>
</protein>
<dbReference type="SMART" id="SM00267">
    <property type="entry name" value="GGDEF"/>
    <property type="match status" value="1"/>
</dbReference>
<dbReference type="InterPro" id="IPR050469">
    <property type="entry name" value="Diguanylate_Cyclase"/>
</dbReference>
<keyword evidence="6" id="KW-0808">Transferase</keyword>
<gene>
    <name evidence="6" type="ORF">RYS15_06430</name>
</gene>
<dbReference type="GO" id="GO:0016787">
    <property type="term" value="F:hydrolase activity"/>
    <property type="evidence" value="ECO:0007669"/>
    <property type="project" value="UniProtKB-KW"/>
</dbReference>
<dbReference type="InterPro" id="IPR029787">
    <property type="entry name" value="Nucleotide_cyclase"/>
</dbReference>
<dbReference type="PANTHER" id="PTHR45138:SF9">
    <property type="entry name" value="DIGUANYLATE CYCLASE DGCM-RELATED"/>
    <property type="match status" value="1"/>
</dbReference>
<evidence type="ECO:0000256" key="2">
    <source>
        <dbReference type="ARBA" id="ARBA00034247"/>
    </source>
</evidence>
<feature type="transmembrane region" description="Helical" evidence="3">
    <location>
        <begin position="304"/>
        <end position="323"/>
    </location>
</feature>
<sequence>MLDVLRTLILLACLLPVSIAQAQPGGVDLDQGWQYRWGDSPRTDRGQPLWALGDDGATTDLADRWQAIGFPSNPPGRAGRTNAWFRVTLPATPMSDPVLYIYSVDLIVEVYAGGERIYQYGTFDEEGQGRFEGWPWHMVPLAREHLGQPLYFRVFSNYSDIGLWGEVKLFERSELSLYILDRSLNALVVGGFSLLIALLALVFALVQTEKRSFASIALFSLAVSVMLLAESQAGQLLWNRPLVWDYLAAGAYYLIPVAIALLLSQWLEDTRMRVIRWIWRGHLAYAVLALSASLLDWVNLSSTFPVFDALYLASSLVLFTTVLPRFRHVNGEQRTILVCYALLTGLLLVDMAVAHGFLPWGRVPVSWGALVFAIAIVMISLWHYTRIQTALRNLNRELEHKVSERTASLESLARREQIRAHQLMLENERTRRLNDLIAELQDCCSLKEGLGLFSSRLPTLCQPLHGRFYGRLEQDNTFELLSRWGDTQVGLDQAFPSLLPLPPASRILLTPHEQQASVAAVDADSNGAPALPWCLQLRLQKTERGSFVAGVLMLDAPEVTRSDPHFHPIKLFLALEHALQNLALTLSTVGLREELETYSYEDALTGLKNRRFFDGILRHEIAMARRHELPLSVLVIDIDYFKRFNDRYGHQAGDAALKAVAAALMDETRESDVICRIGGEEFVVILPGAAEFPALDRAELLRRSVSERVIEVEGQTLRGLTVSIGVASWPGTTDSPEQLVRVADEALYKAKQQGRNCVAA</sequence>
<organism evidence="6 7">
    <name type="scientific">Marinobacter xestospongiae</name>
    <dbReference type="NCBI Taxonomy" id="994319"/>
    <lineage>
        <taxon>Bacteria</taxon>
        <taxon>Pseudomonadati</taxon>
        <taxon>Pseudomonadota</taxon>
        <taxon>Gammaproteobacteria</taxon>
        <taxon>Pseudomonadales</taxon>
        <taxon>Marinobacteraceae</taxon>
        <taxon>Marinobacter</taxon>
    </lineage>
</organism>
<evidence type="ECO:0000313" key="6">
    <source>
        <dbReference type="EMBL" id="MDV2078312.1"/>
    </source>
</evidence>
<keyword evidence="3" id="KW-1133">Transmembrane helix</keyword>
<keyword evidence="3" id="KW-0812">Transmembrane</keyword>
<feature type="chain" id="PRO_5045882848" description="diguanylate cyclase" evidence="4">
    <location>
        <begin position="23"/>
        <end position="760"/>
    </location>
</feature>
<feature type="transmembrane region" description="Helical" evidence="3">
    <location>
        <begin position="279"/>
        <end position="298"/>
    </location>
</feature>
<dbReference type="InterPro" id="IPR043128">
    <property type="entry name" value="Rev_trsase/Diguanyl_cyclase"/>
</dbReference>
<comment type="catalytic activity">
    <reaction evidence="2">
        <text>2 GTP = 3',3'-c-di-GMP + 2 diphosphate</text>
        <dbReference type="Rhea" id="RHEA:24898"/>
        <dbReference type="ChEBI" id="CHEBI:33019"/>
        <dbReference type="ChEBI" id="CHEBI:37565"/>
        <dbReference type="ChEBI" id="CHEBI:58805"/>
        <dbReference type="EC" id="2.7.7.65"/>
    </reaction>
</comment>
<dbReference type="InterPro" id="IPR000160">
    <property type="entry name" value="GGDEF_dom"/>
</dbReference>
<dbReference type="EC" id="2.7.7.65" evidence="1"/>
<feature type="transmembrane region" description="Helical" evidence="3">
    <location>
        <begin position="249"/>
        <end position="267"/>
    </location>
</feature>
<dbReference type="PROSITE" id="PS50887">
    <property type="entry name" value="GGDEF"/>
    <property type="match status" value="1"/>
</dbReference>
<keyword evidence="6" id="KW-0378">Hydrolase</keyword>
<proteinExistence type="predicted"/>
<accession>A0ABU3VVK6</accession>
<evidence type="ECO:0000256" key="3">
    <source>
        <dbReference type="SAM" id="Phobius"/>
    </source>
</evidence>
<feature type="transmembrane region" description="Helical" evidence="3">
    <location>
        <begin position="213"/>
        <end position="229"/>
    </location>
</feature>
<evidence type="ECO:0000313" key="7">
    <source>
        <dbReference type="Proteomes" id="UP001269819"/>
    </source>
</evidence>
<evidence type="ECO:0000256" key="1">
    <source>
        <dbReference type="ARBA" id="ARBA00012528"/>
    </source>
</evidence>
<dbReference type="GO" id="GO:0052621">
    <property type="term" value="F:diguanylate cyclase activity"/>
    <property type="evidence" value="ECO:0007669"/>
    <property type="project" value="UniProtKB-EC"/>
</dbReference>
<dbReference type="NCBIfam" id="TIGR00254">
    <property type="entry name" value="GGDEF"/>
    <property type="match status" value="1"/>
</dbReference>
<keyword evidence="6" id="KW-0548">Nucleotidyltransferase</keyword>
<dbReference type="Proteomes" id="UP001269819">
    <property type="component" value="Unassembled WGS sequence"/>
</dbReference>
<dbReference type="SUPFAM" id="SSF55073">
    <property type="entry name" value="Nucleotide cyclase"/>
    <property type="match status" value="1"/>
</dbReference>
<feature type="domain" description="GGDEF" evidence="5">
    <location>
        <begin position="629"/>
        <end position="760"/>
    </location>
</feature>
<keyword evidence="3" id="KW-0472">Membrane</keyword>
<feature type="signal peptide" evidence="4">
    <location>
        <begin position="1"/>
        <end position="22"/>
    </location>
</feature>
<dbReference type="PANTHER" id="PTHR45138">
    <property type="entry name" value="REGULATORY COMPONENTS OF SENSORY TRANSDUCTION SYSTEM"/>
    <property type="match status" value="1"/>
</dbReference>
<name>A0ABU3VVK6_9GAMM</name>
<dbReference type="Gene3D" id="3.30.70.270">
    <property type="match status" value="1"/>
</dbReference>
<keyword evidence="4" id="KW-0732">Signal</keyword>
<reference evidence="6 7" key="1">
    <citation type="submission" date="2023-10" db="EMBL/GenBank/DDBJ databases">
        <title>Characteristics and mechanism of a salt-tolerant marine origin heterotrophic nitrifying- aerobic denitrifying bacteria Marinobacter xestospongiae HN1.</title>
        <authorList>
            <person name="Qi R."/>
        </authorList>
    </citation>
    <scope>NUCLEOTIDE SEQUENCE [LARGE SCALE GENOMIC DNA]</scope>
    <source>
        <strain evidence="6 7">HN1</strain>
    </source>
</reference>
<dbReference type="CDD" id="cd01949">
    <property type="entry name" value="GGDEF"/>
    <property type="match status" value="1"/>
</dbReference>
<dbReference type="RefSeq" id="WP_316973103.1">
    <property type="nucleotide sequence ID" value="NZ_JAWIIJ010000003.1"/>
</dbReference>